<dbReference type="Pfam" id="PF08376">
    <property type="entry name" value="NIT"/>
    <property type="match status" value="1"/>
</dbReference>
<evidence type="ECO:0000259" key="2">
    <source>
        <dbReference type="Pfam" id="PF08376"/>
    </source>
</evidence>
<dbReference type="AlphaFoldDB" id="A0A3B1B7K7"/>
<sequence length="175" mass="19166">MKILANLSIRNKIFLMLIAPMLGLIYFSVHSVMEKSSVSAEMETVQPLAQLAVKASALVHETQKERGATAGFLGSKGKKFVTELPAQRRSTDQKRAELRAFLKEFDANAYGNEFASRLNDATSRLSQLEGKRSAVSALSIPTKEAICYYTGFNSAMLGVISEMIDLTNNGKISRA</sequence>
<accession>A0A3B1B7K7</accession>
<feature type="transmembrane region" description="Helical" evidence="1">
    <location>
        <begin position="12"/>
        <end position="29"/>
    </location>
</feature>
<feature type="domain" description="Nitrate/nitrite sensing protein" evidence="2">
    <location>
        <begin position="57"/>
        <end position="174"/>
    </location>
</feature>
<dbReference type="InterPro" id="IPR013587">
    <property type="entry name" value="Nitrate/nitrite_sensing"/>
</dbReference>
<gene>
    <name evidence="3" type="ORF">MNBD_GAMMA25-1459</name>
</gene>
<organism evidence="3">
    <name type="scientific">hydrothermal vent metagenome</name>
    <dbReference type="NCBI Taxonomy" id="652676"/>
    <lineage>
        <taxon>unclassified sequences</taxon>
        <taxon>metagenomes</taxon>
        <taxon>ecological metagenomes</taxon>
    </lineage>
</organism>
<evidence type="ECO:0000256" key="1">
    <source>
        <dbReference type="SAM" id="Phobius"/>
    </source>
</evidence>
<protein>
    <submittedName>
        <fullName evidence="3">Methyl-accepting chemotaxis protein</fullName>
    </submittedName>
</protein>
<feature type="non-terminal residue" evidence="3">
    <location>
        <position position="175"/>
    </location>
</feature>
<proteinExistence type="predicted"/>
<dbReference type="EMBL" id="UOFY01000022">
    <property type="protein sequence ID" value="VAX07974.1"/>
    <property type="molecule type" value="Genomic_DNA"/>
</dbReference>
<evidence type="ECO:0000313" key="3">
    <source>
        <dbReference type="EMBL" id="VAX07974.1"/>
    </source>
</evidence>
<keyword evidence="1" id="KW-0472">Membrane</keyword>
<reference evidence="3" key="1">
    <citation type="submission" date="2018-06" db="EMBL/GenBank/DDBJ databases">
        <authorList>
            <person name="Zhirakovskaya E."/>
        </authorList>
    </citation>
    <scope>NUCLEOTIDE SEQUENCE</scope>
</reference>
<name>A0A3B1B7K7_9ZZZZ</name>
<keyword evidence="1" id="KW-0812">Transmembrane</keyword>
<keyword evidence="1" id="KW-1133">Transmembrane helix</keyword>